<dbReference type="Proteomes" id="UP000752647">
    <property type="component" value="Unassembled WGS sequence"/>
</dbReference>
<reference evidence="2" key="1">
    <citation type="submission" date="2021-05" db="EMBL/GenBank/DDBJ databases">
        <title>Pangenome of Leuconostoc gelidum warrants species status for Leuconostoc gelidum subsp. gasicomitatum.</title>
        <authorList>
            <person name="Johansson P."/>
            <person name="Sade E."/>
            <person name="Hultman J."/>
            <person name="Auvinen P."/>
            <person name="Bjorkroth J."/>
        </authorList>
    </citation>
    <scope>NUCLEOTIDE SEQUENCE</scope>
    <source>
        <strain evidence="2">A.21.4</strain>
    </source>
</reference>
<evidence type="ECO:0000313" key="3">
    <source>
        <dbReference type="Proteomes" id="UP000752647"/>
    </source>
</evidence>
<dbReference type="AlphaFoldDB" id="A0A9Q3SWV3"/>
<keyword evidence="1" id="KW-1133">Transmembrane helix</keyword>
<accession>A0A9Q3SWV3</accession>
<evidence type="ECO:0000313" key="2">
    <source>
        <dbReference type="EMBL" id="MBZ5961698.1"/>
    </source>
</evidence>
<sequence length="65" mass="7754">MLNSSHATDSLMSQDTKLMLFFIWVVIAMLISTIGLIIIMRWYHREVNKVKQAKRDEKMKQRDNE</sequence>
<evidence type="ECO:0000256" key="1">
    <source>
        <dbReference type="SAM" id="Phobius"/>
    </source>
</evidence>
<keyword evidence="1" id="KW-0472">Membrane</keyword>
<protein>
    <submittedName>
        <fullName evidence="2">Uncharacterized protein</fullName>
    </submittedName>
</protein>
<feature type="transmembrane region" description="Helical" evidence="1">
    <location>
        <begin position="20"/>
        <end position="43"/>
    </location>
</feature>
<dbReference type="RefSeq" id="WP_224133804.1">
    <property type="nucleotide sequence ID" value="NZ_CBCPIF010000001.1"/>
</dbReference>
<dbReference type="EMBL" id="JAHBFI010000001">
    <property type="protein sequence ID" value="MBZ5961698.1"/>
    <property type="molecule type" value="Genomic_DNA"/>
</dbReference>
<organism evidence="2 3">
    <name type="scientific">Leuconostoc gasicomitatum</name>
    <dbReference type="NCBI Taxonomy" id="115778"/>
    <lineage>
        <taxon>Bacteria</taxon>
        <taxon>Bacillati</taxon>
        <taxon>Bacillota</taxon>
        <taxon>Bacilli</taxon>
        <taxon>Lactobacillales</taxon>
        <taxon>Lactobacillaceae</taxon>
        <taxon>Leuconostoc</taxon>
        <taxon>Leuconostoc gelidum group</taxon>
    </lineage>
</organism>
<name>A0A9Q3SWV3_9LACO</name>
<comment type="caution">
    <text evidence="2">The sequence shown here is derived from an EMBL/GenBank/DDBJ whole genome shotgun (WGS) entry which is preliminary data.</text>
</comment>
<keyword evidence="1" id="KW-0812">Transmembrane</keyword>
<gene>
    <name evidence="2" type="ORF">KIJ12_00705</name>
</gene>
<proteinExistence type="predicted"/>